<evidence type="ECO:0000256" key="1">
    <source>
        <dbReference type="SAM" id="SignalP"/>
    </source>
</evidence>
<name>A0A1T4S7N2_9GAMM</name>
<accession>A0A1T4S7N2</accession>
<sequence>MGKYFFAVPLLSALLAPAAFATEAAPAAAEPAIVDAATYAPKTEHDNTPWRFNMEQNGKRMSADEFDAWMKARGVRVAKGAAAPVEGAPPVTEALQDK</sequence>
<dbReference type="OrthoDB" id="5966769at2"/>
<protein>
    <submittedName>
        <fullName evidence="2">Uncharacterized protein</fullName>
    </submittedName>
</protein>
<gene>
    <name evidence="2" type="ORF">SAMN02745674_02603</name>
</gene>
<dbReference type="EMBL" id="FUXP01000014">
    <property type="protein sequence ID" value="SKA23841.1"/>
    <property type="molecule type" value="Genomic_DNA"/>
</dbReference>
<feature type="signal peptide" evidence="1">
    <location>
        <begin position="1"/>
        <end position="21"/>
    </location>
</feature>
<dbReference type="Proteomes" id="UP000190061">
    <property type="component" value="Unassembled WGS sequence"/>
</dbReference>
<dbReference type="RefSeq" id="WP_143814317.1">
    <property type="nucleotide sequence ID" value="NZ_FUXP01000014.1"/>
</dbReference>
<reference evidence="2 3" key="1">
    <citation type="submission" date="2017-02" db="EMBL/GenBank/DDBJ databases">
        <authorList>
            <person name="Peterson S.W."/>
        </authorList>
    </citation>
    <scope>NUCLEOTIDE SEQUENCE [LARGE SCALE GENOMIC DNA]</scope>
    <source>
        <strain evidence="2 3">DSM 21749</strain>
    </source>
</reference>
<keyword evidence="3" id="KW-1185">Reference proteome</keyword>
<dbReference type="STRING" id="1122188.SAMN02745674_02603"/>
<proteinExistence type="predicted"/>
<dbReference type="AlphaFoldDB" id="A0A1T4S7N2"/>
<organism evidence="2 3">
    <name type="scientific">Lysobacter spongiicola DSM 21749</name>
    <dbReference type="NCBI Taxonomy" id="1122188"/>
    <lineage>
        <taxon>Bacteria</taxon>
        <taxon>Pseudomonadati</taxon>
        <taxon>Pseudomonadota</taxon>
        <taxon>Gammaproteobacteria</taxon>
        <taxon>Lysobacterales</taxon>
        <taxon>Lysobacteraceae</taxon>
        <taxon>Novilysobacter</taxon>
    </lineage>
</organism>
<feature type="chain" id="PRO_5012074960" evidence="1">
    <location>
        <begin position="22"/>
        <end position="98"/>
    </location>
</feature>
<evidence type="ECO:0000313" key="2">
    <source>
        <dbReference type="EMBL" id="SKA23841.1"/>
    </source>
</evidence>
<keyword evidence="1" id="KW-0732">Signal</keyword>
<evidence type="ECO:0000313" key="3">
    <source>
        <dbReference type="Proteomes" id="UP000190061"/>
    </source>
</evidence>